<name>A0A656Z2Y0_BRUAN</name>
<reference evidence="1" key="1">
    <citation type="submission" date="2016-02" db="EMBL/GenBank/DDBJ databases">
        <title>Genomic sequences of Ochrobactrum anthropi.</title>
        <authorList>
            <person name="Chudasama K.S."/>
            <person name="Thaker V.S."/>
        </authorList>
    </citation>
    <scope>NUCLEOTIDE SEQUENCE [LARGE SCALE GENOMIC DNA]</scope>
    <source>
        <strain evidence="1">SUBG007</strain>
    </source>
</reference>
<accession>A0A656Z2Y0</accession>
<organism evidence="1">
    <name type="scientific">Brucella anthropi</name>
    <name type="common">Ochrobactrum anthropi</name>
    <dbReference type="NCBI Taxonomy" id="529"/>
    <lineage>
        <taxon>Bacteria</taxon>
        <taxon>Pseudomonadati</taxon>
        <taxon>Pseudomonadota</taxon>
        <taxon>Alphaproteobacteria</taxon>
        <taxon>Hyphomicrobiales</taxon>
        <taxon>Brucellaceae</taxon>
        <taxon>Brucella/Ochrobactrum group</taxon>
        <taxon>Brucella</taxon>
    </lineage>
</organism>
<proteinExistence type="predicted"/>
<protein>
    <submittedName>
        <fullName evidence="1">Uncharacterized protein</fullName>
    </submittedName>
</protein>
<dbReference type="EMBL" id="LUAY01006756">
    <property type="protein sequence ID" value="KYB45027.1"/>
    <property type="molecule type" value="Genomic_DNA"/>
</dbReference>
<gene>
    <name evidence="1" type="ORF">AB664_15135</name>
</gene>
<evidence type="ECO:0000313" key="1">
    <source>
        <dbReference type="EMBL" id="KYB45027.1"/>
    </source>
</evidence>
<comment type="caution">
    <text evidence="1">The sequence shown here is derived from an EMBL/GenBank/DDBJ whole genome shotgun (WGS) entry which is preliminary data.</text>
</comment>
<sequence length="68" mass="8223">MLVLKTSLYWYELYGFCFRCGHYGKIEMREMLRKFGTQTIIIGLERRLRCTKCKSLNESQFGVYKMPR</sequence>
<dbReference type="AlphaFoldDB" id="A0A656Z2Y0"/>